<proteinExistence type="predicted"/>
<dbReference type="Proteomes" id="UP000196531">
    <property type="component" value="Unassembled WGS sequence"/>
</dbReference>
<dbReference type="Pfam" id="PF03102">
    <property type="entry name" value="NeuB"/>
    <property type="match status" value="1"/>
</dbReference>
<dbReference type="AlphaFoldDB" id="A0A1Y5FGM7"/>
<dbReference type="SUPFAM" id="SSF51569">
    <property type="entry name" value="Aldolase"/>
    <property type="match status" value="1"/>
</dbReference>
<dbReference type="EMBL" id="MAAO01000004">
    <property type="protein sequence ID" value="OUR98833.1"/>
    <property type="molecule type" value="Genomic_DNA"/>
</dbReference>
<dbReference type="Gene3D" id="3.20.20.70">
    <property type="entry name" value="Aldolase class I"/>
    <property type="match status" value="1"/>
</dbReference>
<name>A0A1Y5FGM7_9BACT</name>
<dbReference type="PANTHER" id="PTHR42966:SF1">
    <property type="entry name" value="SIALIC ACID SYNTHASE"/>
    <property type="match status" value="1"/>
</dbReference>
<dbReference type="InterPro" id="IPR013132">
    <property type="entry name" value="PseI/NeuA/B-like_N"/>
</dbReference>
<evidence type="ECO:0000313" key="2">
    <source>
        <dbReference type="EMBL" id="OUR98833.1"/>
    </source>
</evidence>
<gene>
    <name evidence="2" type="ORF">A9Q84_05315</name>
</gene>
<dbReference type="GO" id="GO:0047444">
    <property type="term" value="F:N-acylneuraminate-9-phosphate synthase activity"/>
    <property type="evidence" value="ECO:0007669"/>
    <property type="project" value="TreeGrafter"/>
</dbReference>
<comment type="caution">
    <text evidence="2">The sequence shown here is derived from an EMBL/GenBank/DDBJ whole genome shotgun (WGS) entry which is preliminary data.</text>
</comment>
<dbReference type="InterPro" id="IPR051690">
    <property type="entry name" value="PseI-like"/>
</dbReference>
<feature type="domain" description="PseI/NeuA/B-like" evidence="1">
    <location>
        <begin position="53"/>
        <end position="225"/>
    </location>
</feature>
<dbReference type="InterPro" id="IPR013785">
    <property type="entry name" value="Aldolase_TIM"/>
</dbReference>
<sequence>MIFIAEIGMNHNGNFGLIYELVKQAKHAGADIAKFQLGWRDKEGEINCITPEIIELINKCCDHLEIEPMFSIISESAWETAKNIDFKRWKIASRTVKENPDYVREIINTGKETIISLGMWESNELPYGTPENVKYLWCKSAYPALPWDLTDLPKDFSNSPYAGYSDHSVGIEVPLLAISRGAKIIEKHFTLDKSDTTIRDHALSATPDEFLEMVKIGRAMEKALNLGI</sequence>
<reference evidence="3" key="1">
    <citation type="journal article" date="2017" name="Proc. Natl. Acad. Sci. U.S.A.">
        <title>Simulation of Deepwater Horizon oil plume reveals substrate specialization within a complex community of hydrocarbon-degraders.</title>
        <authorList>
            <person name="Hu P."/>
            <person name="Dubinsky E.A."/>
            <person name="Probst A.J."/>
            <person name="Wang J."/>
            <person name="Sieber C.M.K."/>
            <person name="Tom L.M."/>
            <person name="Gardinali P."/>
            <person name="Banfield J.F."/>
            <person name="Atlas R.M."/>
            <person name="Andersen G.L."/>
        </authorList>
    </citation>
    <scope>NUCLEOTIDE SEQUENCE [LARGE SCALE GENOMIC DNA]</scope>
</reference>
<accession>A0A1Y5FGM7</accession>
<protein>
    <recommendedName>
        <fullName evidence="1">PseI/NeuA/B-like domain-containing protein</fullName>
    </recommendedName>
</protein>
<dbReference type="PANTHER" id="PTHR42966">
    <property type="entry name" value="N-ACETYLNEURAMINATE SYNTHASE"/>
    <property type="match status" value="1"/>
</dbReference>
<evidence type="ECO:0000313" key="3">
    <source>
        <dbReference type="Proteomes" id="UP000196531"/>
    </source>
</evidence>
<evidence type="ECO:0000259" key="1">
    <source>
        <dbReference type="Pfam" id="PF03102"/>
    </source>
</evidence>
<organism evidence="2 3">
    <name type="scientific">Halobacteriovorax marinus</name>
    <dbReference type="NCBI Taxonomy" id="97084"/>
    <lineage>
        <taxon>Bacteria</taxon>
        <taxon>Pseudomonadati</taxon>
        <taxon>Bdellovibrionota</taxon>
        <taxon>Bacteriovoracia</taxon>
        <taxon>Bacteriovoracales</taxon>
        <taxon>Halobacteriovoraceae</taxon>
        <taxon>Halobacteriovorax</taxon>
    </lineage>
</organism>
<dbReference type="GO" id="GO:0016051">
    <property type="term" value="P:carbohydrate biosynthetic process"/>
    <property type="evidence" value="ECO:0007669"/>
    <property type="project" value="InterPro"/>
</dbReference>